<dbReference type="Pfam" id="PF01527">
    <property type="entry name" value="HTH_Tnp_1"/>
    <property type="match status" value="1"/>
</dbReference>
<dbReference type="SUPFAM" id="SSF48295">
    <property type="entry name" value="TrpR-like"/>
    <property type="match status" value="1"/>
</dbReference>
<dbReference type="Gene3D" id="1.10.10.10">
    <property type="entry name" value="Winged helix-like DNA-binding domain superfamily/Winged helix DNA-binding domain"/>
    <property type="match status" value="1"/>
</dbReference>
<sequence>MTISELTLKSSAEIDEPVRRFEVFTGAGRRRDWSAEDKARIVAESFEPGDTVSAVARRHALSPQQLFTWRREIRKAAEAMPAFVPAVATPEPAFVPKRPAPTLRSKRRTRQRRAAAIEIDVAGVRVTIENGASPATIAAVLGALKAGS</sequence>
<dbReference type="EMBL" id="JACXWY010000037">
    <property type="protein sequence ID" value="MBD3849388.1"/>
    <property type="molecule type" value="Genomic_DNA"/>
</dbReference>
<proteinExistence type="inferred from homology"/>
<comment type="caution">
    <text evidence="2">The sequence shown here is derived from an EMBL/GenBank/DDBJ whole genome shotgun (WGS) entry which is preliminary data.</text>
</comment>
<dbReference type="PANTHER" id="PTHR37936:SF3">
    <property type="entry name" value="TRANSPOSASE INSC FOR INSERTION ELEMENT IS2A-RELATED"/>
    <property type="match status" value="1"/>
</dbReference>
<dbReference type="Proteomes" id="UP000619295">
    <property type="component" value="Unassembled WGS sequence"/>
</dbReference>
<reference evidence="2" key="1">
    <citation type="submission" date="2020-09" db="EMBL/GenBank/DDBJ databases">
        <title>Bosea spartocytisi sp. nov. a root nodule endophyte of Spartocytisus supranubius in the high mountain ecosystem fo the Teide National Park (Canary Islands, Spain).</title>
        <authorList>
            <person name="Pulido-Suarez L."/>
            <person name="Peix A."/>
            <person name="Igual J.M."/>
            <person name="Socas-Perez N."/>
            <person name="Velazquez E."/>
            <person name="Flores-Felix J.D."/>
            <person name="Leon-Barrios M."/>
        </authorList>
    </citation>
    <scope>NUCLEOTIDE SEQUENCE</scope>
    <source>
        <strain evidence="2">SSUT16</strain>
    </source>
</reference>
<keyword evidence="3" id="KW-1185">Reference proteome</keyword>
<dbReference type="AlphaFoldDB" id="A0A927I3J0"/>
<dbReference type="InterPro" id="IPR036388">
    <property type="entry name" value="WH-like_DNA-bd_sf"/>
</dbReference>
<dbReference type="InterPro" id="IPR010921">
    <property type="entry name" value="Trp_repressor/repl_initiator"/>
</dbReference>
<dbReference type="GO" id="GO:0006313">
    <property type="term" value="P:DNA transposition"/>
    <property type="evidence" value="ECO:0007669"/>
    <property type="project" value="InterPro"/>
</dbReference>
<name>A0A927I3J0_9HYPH</name>
<dbReference type="GO" id="GO:0043565">
    <property type="term" value="F:sequence-specific DNA binding"/>
    <property type="evidence" value="ECO:0007669"/>
    <property type="project" value="InterPro"/>
</dbReference>
<dbReference type="RefSeq" id="WP_191125981.1">
    <property type="nucleotide sequence ID" value="NZ_JACXWY010000037.1"/>
</dbReference>
<dbReference type="PANTHER" id="PTHR37936">
    <property type="entry name" value="TRANSPOSASE INSC FOR INSERTION ELEMENT IS2A-RELATED"/>
    <property type="match status" value="1"/>
</dbReference>
<dbReference type="NCBIfam" id="NF047595">
    <property type="entry name" value="IS66_ISRel24_TnpA"/>
    <property type="match status" value="1"/>
</dbReference>
<evidence type="ECO:0000313" key="3">
    <source>
        <dbReference type="Proteomes" id="UP000619295"/>
    </source>
</evidence>
<gene>
    <name evidence="2" type="ORF">IED13_27115</name>
</gene>
<dbReference type="GO" id="GO:0004803">
    <property type="term" value="F:transposase activity"/>
    <property type="evidence" value="ECO:0007669"/>
    <property type="project" value="InterPro"/>
</dbReference>
<accession>A0A927I3J0</accession>
<evidence type="ECO:0000256" key="1">
    <source>
        <dbReference type="ARBA" id="ARBA00009964"/>
    </source>
</evidence>
<evidence type="ECO:0000313" key="2">
    <source>
        <dbReference type="EMBL" id="MBD3849388.1"/>
    </source>
</evidence>
<dbReference type="InterPro" id="IPR002514">
    <property type="entry name" value="Transposase_8"/>
</dbReference>
<comment type="similarity">
    <text evidence="1">Belongs to the transposase 8 family.</text>
</comment>
<protein>
    <submittedName>
        <fullName evidence="2">Transposase</fullName>
    </submittedName>
</protein>
<organism evidence="2 3">
    <name type="scientific">Bosea spartocytisi</name>
    <dbReference type="NCBI Taxonomy" id="2773451"/>
    <lineage>
        <taxon>Bacteria</taxon>
        <taxon>Pseudomonadati</taxon>
        <taxon>Pseudomonadota</taxon>
        <taxon>Alphaproteobacteria</taxon>
        <taxon>Hyphomicrobiales</taxon>
        <taxon>Boseaceae</taxon>
        <taxon>Bosea</taxon>
    </lineage>
</organism>